<dbReference type="Proteomes" id="UP000823775">
    <property type="component" value="Unassembled WGS sequence"/>
</dbReference>
<evidence type="ECO:0000259" key="1">
    <source>
        <dbReference type="Pfam" id="PF14806"/>
    </source>
</evidence>
<dbReference type="InterPro" id="IPR029446">
    <property type="entry name" value="COPB1_appendage_platform_dom"/>
</dbReference>
<comment type="caution">
    <text evidence="2">The sequence shown here is derived from an EMBL/GenBank/DDBJ whole genome shotgun (WGS) entry which is preliminary data.</text>
</comment>
<sequence length="106" mass="11638">MWAEFEWENKVAVNTVIQDEKGFLDHIIKSTNMNCLTAPSALEDECGFLAANLYAKSVFGEDALVNLSIEKQSDGKLSGYIRIRSKTQGIALSLGDKITLKQKGGN</sequence>
<dbReference type="Pfam" id="PF14806">
    <property type="entry name" value="Coatomer_b_Cpla"/>
    <property type="match status" value="1"/>
</dbReference>
<gene>
    <name evidence="2" type="ORF">HAX54_023350</name>
</gene>
<dbReference type="PANTHER" id="PTHR10635:SF0">
    <property type="entry name" value="COATOMER SUBUNIT BETA"/>
    <property type="match status" value="1"/>
</dbReference>
<feature type="domain" description="Coatomer beta subunit appendage platform" evidence="1">
    <location>
        <begin position="1"/>
        <end position="98"/>
    </location>
</feature>
<evidence type="ECO:0000313" key="2">
    <source>
        <dbReference type="EMBL" id="MCE5166647.1"/>
    </source>
</evidence>
<protein>
    <recommendedName>
        <fullName evidence="1">Coatomer beta subunit appendage platform domain-containing protein</fullName>
    </recommendedName>
</protein>
<evidence type="ECO:0000313" key="3">
    <source>
        <dbReference type="Proteomes" id="UP000823775"/>
    </source>
</evidence>
<dbReference type="InterPro" id="IPR016460">
    <property type="entry name" value="COPB1"/>
</dbReference>
<organism evidence="2 3">
    <name type="scientific">Datura stramonium</name>
    <name type="common">Jimsonweed</name>
    <name type="synonym">Common thornapple</name>
    <dbReference type="NCBI Taxonomy" id="4076"/>
    <lineage>
        <taxon>Eukaryota</taxon>
        <taxon>Viridiplantae</taxon>
        <taxon>Streptophyta</taxon>
        <taxon>Embryophyta</taxon>
        <taxon>Tracheophyta</taxon>
        <taxon>Spermatophyta</taxon>
        <taxon>Magnoliopsida</taxon>
        <taxon>eudicotyledons</taxon>
        <taxon>Gunneridae</taxon>
        <taxon>Pentapetalae</taxon>
        <taxon>asterids</taxon>
        <taxon>lamiids</taxon>
        <taxon>Solanales</taxon>
        <taxon>Solanaceae</taxon>
        <taxon>Solanoideae</taxon>
        <taxon>Datureae</taxon>
        <taxon>Datura</taxon>
    </lineage>
</organism>
<dbReference type="EMBL" id="JACEIK010028361">
    <property type="protein sequence ID" value="MCE5166647.1"/>
    <property type="molecule type" value="Genomic_DNA"/>
</dbReference>
<name>A0ABS8Y6I9_DATST</name>
<dbReference type="PANTHER" id="PTHR10635">
    <property type="entry name" value="COATOMER SUBUNIT BETA"/>
    <property type="match status" value="1"/>
</dbReference>
<proteinExistence type="predicted"/>
<keyword evidence="3" id="KW-1185">Reference proteome</keyword>
<reference evidence="2 3" key="1">
    <citation type="journal article" date="2021" name="BMC Genomics">
        <title>Datura genome reveals duplications of psychoactive alkaloid biosynthetic genes and high mutation rate following tissue culture.</title>
        <authorList>
            <person name="Rajewski A."/>
            <person name="Carter-House D."/>
            <person name="Stajich J."/>
            <person name="Litt A."/>
        </authorList>
    </citation>
    <scope>NUCLEOTIDE SEQUENCE [LARGE SCALE GENOMIC DNA]</scope>
    <source>
        <strain evidence="2">AR-01</strain>
    </source>
</reference>
<accession>A0ABS8Y6I9</accession>